<gene>
    <name evidence="2" type="ORF">CC80DRAFT_315882</name>
</gene>
<name>A0A6A5T9J4_9PLEO</name>
<evidence type="ECO:0000313" key="2">
    <source>
        <dbReference type="EMBL" id="KAF1948409.1"/>
    </source>
</evidence>
<organism evidence="2 3">
    <name type="scientific">Byssothecium circinans</name>
    <dbReference type="NCBI Taxonomy" id="147558"/>
    <lineage>
        <taxon>Eukaryota</taxon>
        <taxon>Fungi</taxon>
        <taxon>Dikarya</taxon>
        <taxon>Ascomycota</taxon>
        <taxon>Pezizomycotina</taxon>
        <taxon>Dothideomycetes</taxon>
        <taxon>Pleosporomycetidae</taxon>
        <taxon>Pleosporales</taxon>
        <taxon>Massarineae</taxon>
        <taxon>Massarinaceae</taxon>
        <taxon>Byssothecium</taxon>
    </lineage>
</organism>
<dbReference type="AlphaFoldDB" id="A0A6A5T9J4"/>
<evidence type="ECO:0000313" key="3">
    <source>
        <dbReference type="Proteomes" id="UP000800035"/>
    </source>
</evidence>
<protein>
    <submittedName>
        <fullName evidence="2">Uncharacterized protein</fullName>
    </submittedName>
</protein>
<evidence type="ECO:0000256" key="1">
    <source>
        <dbReference type="SAM" id="MobiDB-lite"/>
    </source>
</evidence>
<accession>A0A6A5T9J4</accession>
<feature type="region of interest" description="Disordered" evidence="1">
    <location>
        <begin position="1"/>
        <end position="34"/>
    </location>
</feature>
<keyword evidence="3" id="KW-1185">Reference proteome</keyword>
<reference evidence="2" key="1">
    <citation type="journal article" date="2020" name="Stud. Mycol.">
        <title>101 Dothideomycetes genomes: a test case for predicting lifestyles and emergence of pathogens.</title>
        <authorList>
            <person name="Haridas S."/>
            <person name="Albert R."/>
            <person name="Binder M."/>
            <person name="Bloem J."/>
            <person name="Labutti K."/>
            <person name="Salamov A."/>
            <person name="Andreopoulos B."/>
            <person name="Baker S."/>
            <person name="Barry K."/>
            <person name="Bills G."/>
            <person name="Bluhm B."/>
            <person name="Cannon C."/>
            <person name="Castanera R."/>
            <person name="Culley D."/>
            <person name="Daum C."/>
            <person name="Ezra D."/>
            <person name="Gonzalez J."/>
            <person name="Henrissat B."/>
            <person name="Kuo A."/>
            <person name="Liang C."/>
            <person name="Lipzen A."/>
            <person name="Lutzoni F."/>
            <person name="Magnuson J."/>
            <person name="Mondo S."/>
            <person name="Nolan M."/>
            <person name="Ohm R."/>
            <person name="Pangilinan J."/>
            <person name="Park H.-J."/>
            <person name="Ramirez L."/>
            <person name="Alfaro M."/>
            <person name="Sun H."/>
            <person name="Tritt A."/>
            <person name="Yoshinaga Y."/>
            <person name="Zwiers L.-H."/>
            <person name="Turgeon B."/>
            <person name="Goodwin S."/>
            <person name="Spatafora J."/>
            <person name="Crous P."/>
            <person name="Grigoriev I."/>
        </authorList>
    </citation>
    <scope>NUCLEOTIDE SEQUENCE</scope>
    <source>
        <strain evidence="2">CBS 675.92</strain>
    </source>
</reference>
<dbReference type="Proteomes" id="UP000800035">
    <property type="component" value="Unassembled WGS sequence"/>
</dbReference>
<proteinExistence type="predicted"/>
<dbReference type="EMBL" id="ML977059">
    <property type="protein sequence ID" value="KAF1948409.1"/>
    <property type="molecule type" value="Genomic_DNA"/>
</dbReference>
<sequence length="159" mass="17141">MGVKSRPVKPMPLQTPKPDSSSSTRNIRRKQPPACKVRHHDAGIRAMQCQCKMPITSIWCSLASPLARAFSAIAVRLTPSQTVSQRQCPHLHCEMSITVKKDEVSESCVAAPCSADRHICVTVAVRQTLLFCCSGVTVKMEAEVAHGPATDISSSIASS</sequence>